<gene>
    <name evidence="2" type="ORF">TrST_g13037</name>
</gene>
<accession>A0A9W6ZWC0</accession>
<evidence type="ECO:0000313" key="2">
    <source>
        <dbReference type="EMBL" id="GMH59201.1"/>
    </source>
</evidence>
<keyword evidence="1" id="KW-1133">Transmembrane helix</keyword>
<proteinExistence type="predicted"/>
<organism evidence="2 3">
    <name type="scientific">Triparma strigata</name>
    <dbReference type="NCBI Taxonomy" id="1606541"/>
    <lineage>
        <taxon>Eukaryota</taxon>
        <taxon>Sar</taxon>
        <taxon>Stramenopiles</taxon>
        <taxon>Ochrophyta</taxon>
        <taxon>Bolidophyceae</taxon>
        <taxon>Parmales</taxon>
        <taxon>Triparmaceae</taxon>
        <taxon>Triparma</taxon>
    </lineage>
</organism>
<sequence length="178" mass="20056">MPITTSNATGVDSQLDSQLLLLSKIHSLKSSLLLFLSLVFFVPLTLWWGIYPHSALKTMISPNLSTILPSETTLILTFLTRFIAVYYFIVGSTMLLSVLSSSQKSQTIVLLPIPFACTFAIHLYVRISDSLRDDYGVVPPVPVEFWIWVDVVCVFIITGILGVEYWIKRGLWKDTKLK</sequence>
<protein>
    <submittedName>
        <fullName evidence="2">Uncharacterized protein</fullName>
    </submittedName>
</protein>
<feature type="transmembrane region" description="Helical" evidence="1">
    <location>
        <begin position="108"/>
        <end position="125"/>
    </location>
</feature>
<feature type="transmembrane region" description="Helical" evidence="1">
    <location>
        <begin position="145"/>
        <end position="167"/>
    </location>
</feature>
<keyword evidence="1" id="KW-0812">Transmembrane</keyword>
<evidence type="ECO:0000313" key="3">
    <source>
        <dbReference type="Proteomes" id="UP001165085"/>
    </source>
</evidence>
<name>A0A9W6ZWC0_9STRA</name>
<keyword evidence="1" id="KW-0472">Membrane</keyword>
<keyword evidence="3" id="KW-1185">Reference proteome</keyword>
<dbReference type="Proteomes" id="UP001165085">
    <property type="component" value="Unassembled WGS sequence"/>
</dbReference>
<evidence type="ECO:0000256" key="1">
    <source>
        <dbReference type="SAM" id="Phobius"/>
    </source>
</evidence>
<feature type="transmembrane region" description="Helical" evidence="1">
    <location>
        <begin position="32"/>
        <end position="54"/>
    </location>
</feature>
<dbReference type="AlphaFoldDB" id="A0A9W6ZWC0"/>
<dbReference type="EMBL" id="BRXY01000057">
    <property type="protein sequence ID" value="GMH59201.1"/>
    <property type="molecule type" value="Genomic_DNA"/>
</dbReference>
<feature type="transmembrane region" description="Helical" evidence="1">
    <location>
        <begin position="74"/>
        <end position="96"/>
    </location>
</feature>
<reference evidence="3" key="1">
    <citation type="journal article" date="2023" name="Commun. Biol.">
        <title>Genome analysis of Parmales, the sister group of diatoms, reveals the evolutionary specialization of diatoms from phago-mixotrophs to photoautotrophs.</title>
        <authorList>
            <person name="Ban H."/>
            <person name="Sato S."/>
            <person name="Yoshikawa S."/>
            <person name="Yamada K."/>
            <person name="Nakamura Y."/>
            <person name="Ichinomiya M."/>
            <person name="Sato N."/>
            <person name="Blanc-Mathieu R."/>
            <person name="Endo H."/>
            <person name="Kuwata A."/>
            <person name="Ogata H."/>
        </authorList>
    </citation>
    <scope>NUCLEOTIDE SEQUENCE [LARGE SCALE GENOMIC DNA]</scope>
    <source>
        <strain evidence="3">NIES 3701</strain>
    </source>
</reference>
<comment type="caution">
    <text evidence="2">The sequence shown here is derived from an EMBL/GenBank/DDBJ whole genome shotgun (WGS) entry which is preliminary data.</text>
</comment>